<dbReference type="EMBL" id="JAUCMV010000004">
    <property type="protein sequence ID" value="KAK0401389.1"/>
    <property type="molecule type" value="Genomic_DNA"/>
</dbReference>
<protein>
    <submittedName>
        <fullName evidence="2">Uncharacterized protein</fullName>
    </submittedName>
</protein>
<dbReference type="Pfam" id="PF04870">
    <property type="entry name" value="Moulting_cycle"/>
    <property type="match status" value="1"/>
</dbReference>
<feature type="compositionally biased region" description="Basic and acidic residues" evidence="1">
    <location>
        <begin position="116"/>
        <end position="138"/>
    </location>
</feature>
<sequence length="722" mass="81566">MEGILCAQISSDPRIENARLDKKTYEAVQRLHFHWYMTSIKALMGQLGKELYQKMNVEDQAEFARCLDNIEYQGDLSYGARCLVHARKRHIANTPRKTNKKLLKQKFIKIAADSPTERHNAPFAKKPELDSKSKKEKSSGLNKSPKVIAAKVKSTKKLKEILKMKMRKKSTRIKRSEYGRKKAGVIQMEKLMKLIDPTRPSPVQRVTNLITRVTQGNDTKYQPGAWLKTYKELRKLKDAMDEKKQLPGTRAFKYRLYDLILGNDKPTKSPKEKVVFFCVVMTITNELLQMQPATLLDSAFDLIESVAEQKNNGTRQQGNIRVMSPRIAPLMPDKLETKSRPLSPSILAFFKDEGDDQIASIPEVLEKTGMDDKDRESIMEMLMEVSGARKNVNMALEILNNLNFKGMKGEILEVTERLSAAFQHLQQSFSNRQHDEIKERGFTFMEPHQMERICKDHGPDNVANVGFDISEYRNLTVSQREASLWQRIELIAANKTDEDHKREKRAFQVLSVLAPVILAPYMFNPIFGISILGPVILSPNIFSPLILNPSVLVLLLALPATQAQSAFATFAHQYITNFFQVSEIQKIETAIANQVCQGASVEQIFDNFANTVSQNIGGMTAVNAVGLLSKLQNDLGGDFTPIRGAASANAANLFNPILADVYQYCGQGIPAVIAEADNYANNQFVQSFFDTMYQAVVSVNQNDWSICRNDLDRAVFFSNWGY</sequence>
<dbReference type="PANTHER" id="PTHR21523:SF44">
    <property type="entry name" value="MLT-TEN (MLT-10) RELATED"/>
    <property type="match status" value="1"/>
</dbReference>
<dbReference type="PANTHER" id="PTHR21523">
    <property type="match status" value="1"/>
</dbReference>
<name>A0AA39LLF6_9BILA</name>
<evidence type="ECO:0000313" key="2">
    <source>
        <dbReference type="EMBL" id="KAK0401389.1"/>
    </source>
</evidence>
<comment type="caution">
    <text evidence="2">The sequence shown here is derived from an EMBL/GenBank/DDBJ whole genome shotgun (WGS) entry which is preliminary data.</text>
</comment>
<dbReference type="InterPro" id="IPR006954">
    <property type="entry name" value="Mlt-10-like"/>
</dbReference>
<accession>A0AA39LLF6</accession>
<reference evidence="2" key="1">
    <citation type="submission" date="2023-06" db="EMBL/GenBank/DDBJ databases">
        <title>Genomic analysis of the entomopathogenic nematode Steinernema hermaphroditum.</title>
        <authorList>
            <person name="Schwarz E.M."/>
            <person name="Heppert J.K."/>
            <person name="Baniya A."/>
            <person name="Schwartz H.T."/>
            <person name="Tan C.-H."/>
            <person name="Antoshechkin I."/>
            <person name="Sternberg P.W."/>
            <person name="Goodrich-Blair H."/>
            <person name="Dillman A.R."/>
        </authorList>
    </citation>
    <scope>NUCLEOTIDE SEQUENCE</scope>
    <source>
        <strain evidence="2">PS9179</strain>
        <tissue evidence="2">Whole animal</tissue>
    </source>
</reference>
<gene>
    <name evidence="2" type="ORF">QR680_015756</name>
</gene>
<proteinExistence type="predicted"/>
<dbReference type="Proteomes" id="UP001175271">
    <property type="component" value="Unassembled WGS sequence"/>
</dbReference>
<evidence type="ECO:0000256" key="1">
    <source>
        <dbReference type="SAM" id="MobiDB-lite"/>
    </source>
</evidence>
<feature type="region of interest" description="Disordered" evidence="1">
    <location>
        <begin position="116"/>
        <end position="145"/>
    </location>
</feature>
<evidence type="ECO:0000313" key="3">
    <source>
        <dbReference type="Proteomes" id="UP001175271"/>
    </source>
</evidence>
<dbReference type="AlphaFoldDB" id="A0AA39LLF6"/>
<organism evidence="2 3">
    <name type="scientific">Steinernema hermaphroditum</name>
    <dbReference type="NCBI Taxonomy" id="289476"/>
    <lineage>
        <taxon>Eukaryota</taxon>
        <taxon>Metazoa</taxon>
        <taxon>Ecdysozoa</taxon>
        <taxon>Nematoda</taxon>
        <taxon>Chromadorea</taxon>
        <taxon>Rhabditida</taxon>
        <taxon>Tylenchina</taxon>
        <taxon>Panagrolaimomorpha</taxon>
        <taxon>Strongyloidoidea</taxon>
        <taxon>Steinernematidae</taxon>
        <taxon>Steinernema</taxon>
    </lineage>
</organism>
<keyword evidence="3" id="KW-1185">Reference proteome</keyword>